<reference evidence="2 3" key="1">
    <citation type="journal article" date="2021" name="BMC Biol.">
        <title>Horizontally acquired antibacterial genes associated with adaptive radiation of ladybird beetles.</title>
        <authorList>
            <person name="Li H.S."/>
            <person name="Tang X.F."/>
            <person name="Huang Y.H."/>
            <person name="Xu Z.Y."/>
            <person name="Chen M.L."/>
            <person name="Du X.Y."/>
            <person name="Qiu B.Y."/>
            <person name="Chen P.T."/>
            <person name="Zhang W."/>
            <person name="Slipinski A."/>
            <person name="Escalona H.E."/>
            <person name="Waterhouse R.M."/>
            <person name="Zwick A."/>
            <person name="Pang H."/>
        </authorList>
    </citation>
    <scope>NUCLEOTIDE SEQUENCE [LARGE SCALE GENOMIC DNA]</scope>
    <source>
        <strain evidence="2">SYSU2018</strain>
    </source>
</reference>
<accession>A0ABD2PHR3</accession>
<proteinExistence type="predicted"/>
<dbReference type="EMBL" id="JABFTP020000186">
    <property type="protein sequence ID" value="KAL3289955.1"/>
    <property type="molecule type" value="Genomic_DNA"/>
</dbReference>
<feature type="region of interest" description="Disordered" evidence="1">
    <location>
        <begin position="74"/>
        <end position="115"/>
    </location>
</feature>
<dbReference type="AlphaFoldDB" id="A0ABD2PHR3"/>
<name>A0ABD2PHR3_9CUCU</name>
<gene>
    <name evidence="2" type="ORF">HHI36_023338</name>
</gene>
<evidence type="ECO:0000313" key="3">
    <source>
        <dbReference type="Proteomes" id="UP001516400"/>
    </source>
</evidence>
<keyword evidence="3" id="KW-1185">Reference proteome</keyword>
<dbReference type="Proteomes" id="UP001516400">
    <property type="component" value="Unassembled WGS sequence"/>
</dbReference>
<comment type="caution">
    <text evidence="2">The sequence shown here is derived from an EMBL/GenBank/DDBJ whole genome shotgun (WGS) entry which is preliminary data.</text>
</comment>
<sequence length="134" mass="15421">MWNNSSESKLLGKGDVIFIKKGCYIHEKRDVIFINEGSPDSEKKVVGNNEDIEDILKVIGSENINPQINVETEELENEISHEDIASENEIMYEDGKSVEENSEDDTGYGSVEEQENKRRLRKIPKWLADYETRN</sequence>
<evidence type="ECO:0000313" key="2">
    <source>
        <dbReference type="EMBL" id="KAL3289955.1"/>
    </source>
</evidence>
<organism evidence="2 3">
    <name type="scientific">Cryptolaemus montrouzieri</name>
    <dbReference type="NCBI Taxonomy" id="559131"/>
    <lineage>
        <taxon>Eukaryota</taxon>
        <taxon>Metazoa</taxon>
        <taxon>Ecdysozoa</taxon>
        <taxon>Arthropoda</taxon>
        <taxon>Hexapoda</taxon>
        <taxon>Insecta</taxon>
        <taxon>Pterygota</taxon>
        <taxon>Neoptera</taxon>
        <taxon>Endopterygota</taxon>
        <taxon>Coleoptera</taxon>
        <taxon>Polyphaga</taxon>
        <taxon>Cucujiformia</taxon>
        <taxon>Coccinelloidea</taxon>
        <taxon>Coccinellidae</taxon>
        <taxon>Scymninae</taxon>
        <taxon>Scymnini</taxon>
        <taxon>Cryptolaemus</taxon>
    </lineage>
</organism>
<protein>
    <submittedName>
        <fullName evidence="2">Uncharacterized protein</fullName>
    </submittedName>
</protein>
<evidence type="ECO:0000256" key="1">
    <source>
        <dbReference type="SAM" id="MobiDB-lite"/>
    </source>
</evidence>